<sequence length="64" mass="6726">MNPEVVAKLNAAAGKALADPKAQEQLKTLGVLPNFSTPAEFAARIAADRAVYAEIVAKANLTFQ</sequence>
<dbReference type="EMBL" id="FOAN01000002">
    <property type="protein sequence ID" value="SEK83451.1"/>
    <property type="molecule type" value="Genomic_DNA"/>
</dbReference>
<evidence type="ECO:0000313" key="2">
    <source>
        <dbReference type="Proteomes" id="UP000199664"/>
    </source>
</evidence>
<gene>
    <name evidence="1" type="ORF">SAMN04515666_102132</name>
</gene>
<name>A0A1H7K976_9HYPH</name>
<proteinExistence type="predicted"/>
<dbReference type="Proteomes" id="UP000199664">
    <property type="component" value="Unassembled WGS sequence"/>
</dbReference>
<organism evidence="1 2">
    <name type="scientific">Bosea lupini</name>
    <dbReference type="NCBI Taxonomy" id="1036779"/>
    <lineage>
        <taxon>Bacteria</taxon>
        <taxon>Pseudomonadati</taxon>
        <taxon>Pseudomonadota</taxon>
        <taxon>Alphaproteobacteria</taxon>
        <taxon>Hyphomicrobiales</taxon>
        <taxon>Boseaceae</taxon>
        <taxon>Bosea</taxon>
    </lineage>
</organism>
<protein>
    <recommendedName>
        <fullName evidence="3">Tripartite tricarboxylate transporter family receptor</fullName>
    </recommendedName>
</protein>
<dbReference type="Gene3D" id="3.40.190.150">
    <property type="entry name" value="Bordetella uptake gene, domain 1"/>
    <property type="match status" value="1"/>
</dbReference>
<evidence type="ECO:0008006" key="3">
    <source>
        <dbReference type="Google" id="ProtNLM"/>
    </source>
</evidence>
<accession>A0A1H7K976</accession>
<reference evidence="2" key="1">
    <citation type="submission" date="2016-10" db="EMBL/GenBank/DDBJ databases">
        <authorList>
            <person name="Varghese N."/>
            <person name="Submissions S."/>
        </authorList>
    </citation>
    <scope>NUCLEOTIDE SEQUENCE [LARGE SCALE GENOMIC DNA]</scope>
    <source>
        <strain evidence="2">LMG 26383,CCUG 61248,R- 45681</strain>
    </source>
</reference>
<evidence type="ECO:0000313" key="1">
    <source>
        <dbReference type="EMBL" id="SEK83451.1"/>
    </source>
</evidence>
<keyword evidence="2" id="KW-1185">Reference proteome</keyword>
<dbReference type="InterPro" id="IPR042100">
    <property type="entry name" value="Bug_dom1"/>
</dbReference>
<dbReference type="RefSeq" id="WP_091830899.1">
    <property type="nucleotide sequence ID" value="NZ_FOAN01000002.1"/>
</dbReference>
<dbReference type="STRING" id="1036779.SAMN04515666_102132"/>
<dbReference type="AlphaFoldDB" id="A0A1H7K976"/>